<evidence type="ECO:0000313" key="3">
    <source>
        <dbReference type="Proteomes" id="UP000808906"/>
    </source>
</evidence>
<gene>
    <name evidence="2" type="ORF">GS441_20380</name>
</gene>
<dbReference type="AlphaFoldDB" id="A0A9Q2PL91"/>
<keyword evidence="1" id="KW-0732">Signal</keyword>
<dbReference type="EMBL" id="WUXR01000013">
    <property type="protein sequence ID" value="MBM4567687.1"/>
    <property type="molecule type" value="Genomic_DNA"/>
</dbReference>
<reference evidence="2" key="1">
    <citation type="submission" date="2019-11" db="EMBL/GenBank/DDBJ databases">
        <title>Spread of Macrolides and rifampicin resistant Rhodococcus equi in clinical isolates in the USA.</title>
        <authorList>
            <person name="Alvarez-Narvaez S."/>
            <person name="Huber L."/>
            <person name="Cohen N.D."/>
            <person name="Slovis N."/>
            <person name="Greiter M."/>
            <person name="Giguere S."/>
            <person name="Hart K."/>
        </authorList>
    </citation>
    <scope>NUCLEOTIDE SEQUENCE</scope>
    <source>
        <strain evidence="2">Lh_17</strain>
    </source>
</reference>
<dbReference type="Proteomes" id="UP000808906">
    <property type="component" value="Unassembled WGS sequence"/>
</dbReference>
<evidence type="ECO:0008006" key="4">
    <source>
        <dbReference type="Google" id="ProtNLM"/>
    </source>
</evidence>
<comment type="caution">
    <text evidence="2">The sequence shown here is derived from an EMBL/GenBank/DDBJ whole genome shotgun (WGS) entry which is preliminary data.</text>
</comment>
<dbReference type="PROSITE" id="PS51257">
    <property type="entry name" value="PROKAR_LIPOPROTEIN"/>
    <property type="match status" value="1"/>
</dbReference>
<accession>A0A9Q2PL91</accession>
<evidence type="ECO:0000313" key="2">
    <source>
        <dbReference type="EMBL" id="MBM4567687.1"/>
    </source>
</evidence>
<name>A0A9Q2PL91_RHOHA</name>
<feature type="chain" id="PRO_5040372715" description="Lipoprotein" evidence="1">
    <location>
        <begin position="20"/>
        <end position="144"/>
    </location>
</feature>
<protein>
    <recommendedName>
        <fullName evidence="4">Lipoprotein</fullName>
    </recommendedName>
</protein>
<dbReference type="RefSeq" id="WP_262963449.1">
    <property type="nucleotide sequence ID" value="NZ_JAJNNF010000036.1"/>
</dbReference>
<evidence type="ECO:0000256" key="1">
    <source>
        <dbReference type="SAM" id="SignalP"/>
    </source>
</evidence>
<sequence>MKRGFVAVLLPATALLVGACSGESEPSTGTAPTRPPLTAEENSKFAEKLSEQMEPCTGLGAFTTNCSRAIDSVLLTLESYGNRVSADNPKTRESVQASVAQLNYWKDACVETFQGTPERSDCVRVLIREGTATEPAFTWNQENG</sequence>
<proteinExistence type="predicted"/>
<organism evidence="2 3">
    <name type="scientific">Rhodococcus hoagii</name>
    <name type="common">Corynebacterium equii</name>
    <dbReference type="NCBI Taxonomy" id="43767"/>
    <lineage>
        <taxon>Bacteria</taxon>
        <taxon>Bacillati</taxon>
        <taxon>Actinomycetota</taxon>
        <taxon>Actinomycetes</taxon>
        <taxon>Mycobacteriales</taxon>
        <taxon>Nocardiaceae</taxon>
        <taxon>Prescottella</taxon>
    </lineage>
</organism>
<feature type="signal peptide" evidence="1">
    <location>
        <begin position="1"/>
        <end position="19"/>
    </location>
</feature>